<evidence type="ECO:0000313" key="1">
    <source>
        <dbReference type="EMBL" id="MBX25025.1"/>
    </source>
</evidence>
<sequence length="76" mass="8100">MWPINAESISEATGSAVKAKAAGNAIRAISSPSSSILKTSLRSLKKIQMGIRSPFTDGYEESFAAINTTVNQQTIR</sequence>
<protein>
    <submittedName>
        <fullName evidence="1">MATE efflux family protein 1</fullName>
    </submittedName>
</protein>
<proteinExistence type="predicted"/>
<name>A0A2P2M471_RHIMU</name>
<organism evidence="1">
    <name type="scientific">Rhizophora mucronata</name>
    <name type="common">Asiatic mangrove</name>
    <dbReference type="NCBI Taxonomy" id="61149"/>
    <lineage>
        <taxon>Eukaryota</taxon>
        <taxon>Viridiplantae</taxon>
        <taxon>Streptophyta</taxon>
        <taxon>Embryophyta</taxon>
        <taxon>Tracheophyta</taxon>
        <taxon>Spermatophyta</taxon>
        <taxon>Magnoliopsida</taxon>
        <taxon>eudicotyledons</taxon>
        <taxon>Gunneridae</taxon>
        <taxon>Pentapetalae</taxon>
        <taxon>rosids</taxon>
        <taxon>fabids</taxon>
        <taxon>Malpighiales</taxon>
        <taxon>Rhizophoraceae</taxon>
        <taxon>Rhizophora</taxon>
    </lineage>
</organism>
<dbReference type="EMBL" id="GGEC01044541">
    <property type="protein sequence ID" value="MBX25025.1"/>
    <property type="molecule type" value="Transcribed_RNA"/>
</dbReference>
<reference evidence="1" key="1">
    <citation type="submission" date="2018-02" db="EMBL/GenBank/DDBJ databases">
        <title>Rhizophora mucronata_Transcriptome.</title>
        <authorList>
            <person name="Meera S.P."/>
            <person name="Sreeshan A."/>
            <person name="Augustine A."/>
        </authorList>
    </citation>
    <scope>NUCLEOTIDE SEQUENCE</scope>
    <source>
        <tissue evidence="1">Leaf</tissue>
    </source>
</reference>
<accession>A0A2P2M471</accession>
<dbReference type="AlphaFoldDB" id="A0A2P2M471"/>